<evidence type="ECO:0000256" key="4">
    <source>
        <dbReference type="PROSITE-ProRule" id="PRU00335"/>
    </source>
</evidence>
<dbReference type="RefSeq" id="WP_184687714.1">
    <property type="nucleotide sequence ID" value="NZ_JACHJN010000001.1"/>
</dbReference>
<gene>
    <name evidence="6" type="ORF">FHS29_000470</name>
</gene>
<evidence type="ECO:0000256" key="2">
    <source>
        <dbReference type="ARBA" id="ARBA00023125"/>
    </source>
</evidence>
<dbReference type="Pfam" id="PF00440">
    <property type="entry name" value="TetR_N"/>
    <property type="match status" value="1"/>
</dbReference>
<proteinExistence type="predicted"/>
<dbReference type="InterPro" id="IPR036271">
    <property type="entry name" value="Tet_transcr_reg_TetR-rel_C_sf"/>
</dbReference>
<reference evidence="6 7" key="1">
    <citation type="submission" date="2020-08" db="EMBL/GenBank/DDBJ databases">
        <title>Genomic Encyclopedia of Type Strains, Phase III (KMG-III): the genomes of soil and plant-associated and newly described type strains.</title>
        <authorList>
            <person name="Whitman W."/>
        </authorList>
    </citation>
    <scope>NUCLEOTIDE SEQUENCE [LARGE SCALE GENOMIC DNA]</scope>
    <source>
        <strain evidence="6 7">CECT 8640</strain>
    </source>
</reference>
<comment type="caution">
    <text evidence="6">The sequence shown here is derived from an EMBL/GenBank/DDBJ whole genome shotgun (WGS) entry which is preliminary data.</text>
</comment>
<keyword evidence="2 4" id="KW-0238">DNA-binding</keyword>
<evidence type="ECO:0000313" key="6">
    <source>
        <dbReference type="EMBL" id="MBB5953900.1"/>
    </source>
</evidence>
<dbReference type="Gene3D" id="1.10.357.10">
    <property type="entry name" value="Tetracycline Repressor, domain 2"/>
    <property type="match status" value="1"/>
</dbReference>
<dbReference type="Proteomes" id="UP000547510">
    <property type="component" value="Unassembled WGS sequence"/>
</dbReference>
<dbReference type="InterPro" id="IPR001647">
    <property type="entry name" value="HTH_TetR"/>
</dbReference>
<protein>
    <submittedName>
        <fullName evidence="6">AcrR family transcriptional regulator</fullName>
    </submittedName>
</protein>
<evidence type="ECO:0000259" key="5">
    <source>
        <dbReference type="PROSITE" id="PS50977"/>
    </source>
</evidence>
<dbReference type="PANTHER" id="PTHR47506">
    <property type="entry name" value="TRANSCRIPTIONAL REGULATORY PROTEIN"/>
    <property type="match status" value="1"/>
</dbReference>
<dbReference type="GO" id="GO:0003677">
    <property type="term" value="F:DNA binding"/>
    <property type="evidence" value="ECO:0007669"/>
    <property type="project" value="UniProtKB-UniRule"/>
</dbReference>
<dbReference type="AlphaFoldDB" id="A0A841CA99"/>
<accession>A0A841CA99</accession>
<dbReference type="EMBL" id="JACHJN010000001">
    <property type="protein sequence ID" value="MBB5953900.1"/>
    <property type="molecule type" value="Genomic_DNA"/>
</dbReference>
<feature type="domain" description="HTH tetR-type" evidence="5">
    <location>
        <begin position="6"/>
        <end position="66"/>
    </location>
</feature>
<evidence type="ECO:0000256" key="1">
    <source>
        <dbReference type="ARBA" id="ARBA00023015"/>
    </source>
</evidence>
<dbReference type="PROSITE" id="PS50977">
    <property type="entry name" value="HTH_TETR_2"/>
    <property type="match status" value="1"/>
</dbReference>
<dbReference type="SUPFAM" id="SSF48498">
    <property type="entry name" value="Tetracyclin repressor-like, C-terminal domain"/>
    <property type="match status" value="1"/>
</dbReference>
<keyword evidence="1" id="KW-0805">Transcription regulation</keyword>
<evidence type="ECO:0000256" key="3">
    <source>
        <dbReference type="ARBA" id="ARBA00023163"/>
    </source>
</evidence>
<evidence type="ECO:0000313" key="7">
    <source>
        <dbReference type="Proteomes" id="UP000547510"/>
    </source>
</evidence>
<feature type="DNA-binding region" description="H-T-H motif" evidence="4">
    <location>
        <begin position="29"/>
        <end position="48"/>
    </location>
</feature>
<dbReference type="InterPro" id="IPR009057">
    <property type="entry name" value="Homeodomain-like_sf"/>
</dbReference>
<keyword evidence="7" id="KW-1185">Reference proteome</keyword>
<sequence>MARPPSVRDDDLSDRLAEVFREAGYEGASLGALSEAAGLRRASLYHRFPDGKVQMAEAVLERVERLFAHALQPMREDPDVRAGITRSARLIDGLYGGGLLSCVMDSMTLGGVPETVRQRAAEIAESWISTMADAARRGGRSRSAARTSAEDAFALVEGGLVHGRLFGDSGPFQRALTRLPDLLLG</sequence>
<name>A0A841CA99_9PSEU</name>
<keyword evidence="3" id="KW-0804">Transcription</keyword>
<dbReference type="SUPFAM" id="SSF46689">
    <property type="entry name" value="Homeodomain-like"/>
    <property type="match status" value="1"/>
</dbReference>
<organism evidence="6 7">
    <name type="scientific">Saccharothrix tamanrassetensis</name>
    <dbReference type="NCBI Taxonomy" id="1051531"/>
    <lineage>
        <taxon>Bacteria</taxon>
        <taxon>Bacillati</taxon>
        <taxon>Actinomycetota</taxon>
        <taxon>Actinomycetes</taxon>
        <taxon>Pseudonocardiales</taxon>
        <taxon>Pseudonocardiaceae</taxon>
        <taxon>Saccharothrix</taxon>
    </lineage>
</organism>
<dbReference type="PANTHER" id="PTHR47506:SF1">
    <property type="entry name" value="HTH-TYPE TRANSCRIPTIONAL REGULATOR YJDC"/>
    <property type="match status" value="1"/>
</dbReference>